<keyword evidence="7" id="KW-1185">Reference proteome</keyword>
<gene>
    <name evidence="6" type="ORF">BIW11_09403</name>
</gene>
<evidence type="ECO:0000256" key="1">
    <source>
        <dbReference type="ARBA" id="ARBA00004245"/>
    </source>
</evidence>
<dbReference type="PANTHER" id="PTHR47174">
    <property type="entry name" value="BRIDGING INTEGRATOR 3"/>
    <property type="match status" value="1"/>
</dbReference>
<dbReference type="InterPro" id="IPR027267">
    <property type="entry name" value="AH/BAR_dom_sf"/>
</dbReference>
<keyword evidence="2" id="KW-0963">Cytoplasm</keyword>
<proteinExistence type="predicted"/>
<dbReference type="STRING" id="418985.A0A1V9XKB6"/>
<comment type="subcellular location">
    <subcellularLocation>
        <location evidence="1">Cytoplasm</location>
        <location evidence="1">Cytoskeleton</location>
    </subcellularLocation>
</comment>
<keyword evidence="3" id="KW-0206">Cytoskeleton</keyword>
<sequence>MLLCGCFSFVVLRNPLKRLSSKPGGKDTPTSPECEAPVDSVDEIVSRYHRLEVNSKKLHKSAKKYEDMMLALYQSEKKLCGDMVNDDFFKEHDELRRTIEEWLCYASEMDQAVDDHVIAVRRCLVDPMKRYQSTFPDVQAAVKKRDQFVQEHLRMVQKIVKLETKEATGNNIAKLAESRRQVEILANELEAQNTLLRSELPAIYEHRIEYIQPCLYALILSQTMHWGEAASRLQKCFPLLNQNCRTDAETSQFNRDKLNAIKCLSIVAGSDGC</sequence>
<dbReference type="AlphaFoldDB" id="A0A1V9XKB6"/>
<dbReference type="GO" id="GO:0015629">
    <property type="term" value="C:actin cytoskeleton"/>
    <property type="evidence" value="ECO:0007669"/>
    <property type="project" value="TreeGrafter"/>
</dbReference>
<dbReference type="PANTHER" id="PTHR47174:SF3">
    <property type="entry name" value="BRIDGING INTEGRATOR 3"/>
    <property type="match status" value="1"/>
</dbReference>
<evidence type="ECO:0000256" key="2">
    <source>
        <dbReference type="ARBA" id="ARBA00022490"/>
    </source>
</evidence>
<dbReference type="InterPro" id="IPR004148">
    <property type="entry name" value="BAR_dom"/>
</dbReference>
<dbReference type="InterPro" id="IPR046982">
    <property type="entry name" value="BIN3/RVS161-like"/>
</dbReference>
<evidence type="ECO:0000256" key="3">
    <source>
        <dbReference type="ARBA" id="ARBA00023212"/>
    </source>
</evidence>
<dbReference type="OrthoDB" id="446293at2759"/>
<dbReference type="Pfam" id="PF03114">
    <property type="entry name" value="BAR"/>
    <property type="match status" value="1"/>
</dbReference>
<dbReference type="Proteomes" id="UP000192247">
    <property type="component" value="Unassembled WGS sequence"/>
</dbReference>
<evidence type="ECO:0000256" key="4">
    <source>
        <dbReference type="SAM" id="Coils"/>
    </source>
</evidence>
<evidence type="ECO:0000313" key="6">
    <source>
        <dbReference type="EMBL" id="OQR73955.1"/>
    </source>
</evidence>
<dbReference type="GO" id="GO:0005737">
    <property type="term" value="C:cytoplasm"/>
    <property type="evidence" value="ECO:0007669"/>
    <property type="project" value="InterPro"/>
</dbReference>
<dbReference type="GO" id="GO:0008289">
    <property type="term" value="F:lipid binding"/>
    <property type="evidence" value="ECO:0007669"/>
    <property type="project" value="TreeGrafter"/>
</dbReference>
<accession>A0A1V9XKB6</accession>
<dbReference type="InParanoid" id="A0A1V9XKB6"/>
<organism evidence="6 7">
    <name type="scientific">Tropilaelaps mercedesae</name>
    <dbReference type="NCBI Taxonomy" id="418985"/>
    <lineage>
        <taxon>Eukaryota</taxon>
        <taxon>Metazoa</taxon>
        <taxon>Ecdysozoa</taxon>
        <taxon>Arthropoda</taxon>
        <taxon>Chelicerata</taxon>
        <taxon>Arachnida</taxon>
        <taxon>Acari</taxon>
        <taxon>Parasitiformes</taxon>
        <taxon>Mesostigmata</taxon>
        <taxon>Gamasina</taxon>
        <taxon>Dermanyssoidea</taxon>
        <taxon>Laelapidae</taxon>
        <taxon>Tropilaelaps</taxon>
    </lineage>
</organism>
<feature type="coiled-coil region" evidence="4">
    <location>
        <begin position="172"/>
        <end position="199"/>
    </location>
</feature>
<dbReference type="GO" id="GO:0051666">
    <property type="term" value="P:actin cortical patch localization"/>
    <property type="evidence" value="ECO:0007669"/>
    <property type="project" value="InterPro"/>
</dbReference>
<evidence type="ECO:0000313" key="7">
    <source>
        <dbReference type="Proteomes" id="UP000192247"/>
    </source>
</evidence>
<dbReference type="PROSITE" id="PS51021">
    <property type="entry name" value="BAR"/>
    <property type="match status" value="1"/>
</dbReference>
<evidence type="ECO:0000259" key="5">
    <source>
        <dbReference type="PROSITE" id="PS51021"/>
    </source>
</evidence>
<protein>
    <submittedName>
        <fullName evidence="6">Bridging integrator 3-like</fullName>
    </submittedName>
</protein>
<dbReference type="SMART" id="SM00721">
    <property type="entry name" value="BAR"/>
    <property type="match status" value="1"/>
</dbReference>
<reference evidence="6 7" key="1">
    <citation type="journal article" date="2017" name="Gigascience">
        <title>Draft genome of the honey bee ectoparasitic mite, Tropilaelaps mercedesae, is shaped by the parasitic life history.</title>
        <authorList>
            <person name="Dong X."/>
            <person name="Armstrong S.D."/>
            <person name="Xia D."/>
            <person name="Makepeace B.L."/>
            <person name="Darby A.C."/>
            <person name="Kadowaki T."/>
        </authorList>
    </citation>
    <scope>NUCLEOTIDE SEQUENCE [LARGE SCALE GENOMIC DNA]</scope>
    <source>
        <strain evidence="6">Wuxi-XJTLU</strain>
    </source>
</reference>
<keyword evidence="4" id="KW-0175">Coiled coil</keyword>
<dbReference type="EMBL" id="MNPL01008978">
    <property type="protein sequence ID" value="OQR73955.1"/>
    <property type="molecule type" value="Genomic_DNA"/>
</dbReference>
<dbReference type="GO" id="GO:0097320">
    <property type="term" value="P:plasma membrane tubulation"/>
    <property type="evidence" value="ECO:0007669"/>
    <property type="project" value="TreeGrafter"/>
</dbReference>
<dbReference type="SUPFAM" id="SSF103657">
    <property type="entry name" value="BAR/IMD domain-like"/>
    <property type="match status" value="1"/>
</dbReference>
<dbReference type="GO" id="GO:0006897">
    <property type="term" value="P:endocytosis"/>
    <property type="evidence" value="ECO:0007669"/>
    <property type="project" value="InterPro"/>
</dbReference>
<feature type="domain" description="BAR" evidence="5">
    <location>
        <begin position="26"/>
        <end position="249"/>
    </location>
</feature>
<comment type="caution">
    <text evidence="6">The sequence shown here is derived from an EMBL/GenBank/DDBJ whole genome shotgun (WGS) entry which is preliminary data.</text>
</comment>
<dbReference type="Gene3D" id="1.20.1270.60">
    <property type="entry name" value="Arfaptin homology (AH) domain/BAR domain"/>
    <property type="match status" value="1"/>
</dbReference>
<name>A0A1V9XKB6_9ACAR</name>